<proteinExistence type="predicted"/>
<name>A0ABS0QIG3_THEVU</name>
<protein>
    <submittedName>
        <fullName evidence="1">Uncharacterized protein</fullName>
    </submittedName>
</protein>
<accession>A0ABS0QIG3</accession>
<sequence>MEWMPTESFLAGIKPSCYECLAQLPPDALKKLEKFPRFSVYPGYDIFFRDEPERDGFAKAVENLSRDSTEFHRLLGLALGFPPRAVDFYVKRISGELNREQFYEQKVGLYHAGVWCAGHKRDIVENMGWLWERYPYHDQSKVATYHNNDRQAYPVQYGDYETLHRLAERLNKASDPVDGT</sequence>
<dbReference type="EMBL" id="JAECVU010000005">
    <property type="protein sequence ID" value="MBH8588985.1"/>
    <property type="molecule type" value="Genomic_DNA"/>
</dbReference>
<dbReference type="Proteomes" id="UP000641910">
    <property type="component" value="Unassembled WGS sequence"/>
</dbReference>
<evidence type="ECO:0000313" key="1">
    <source>
        <dbReference type="EMBL" id="MBH8588985.1"/>
    </source>
</evidence>
<evidence type="ECO:0000313" key="2">
    <source>
        <dbReference type="Proteomes" id="UP000641910"/>
    </source>
</evidence>
<comment type="caution">
    <text evidence="1">The sequence shown here is derived from an EMBL/GenBank/DDBJ whole genome shotgun (WGS) entry which is preliminary data.</text>
</comment>
<reference evidence="1 2" key="1">
    <citation type="submission" date="2020-12" db="EMBL/GenBank/DDBJ databases">
        <title>WGS of Thermoactinomyces spp.</title>
        <authorList>
            <person name="Cheng K."/>
        </authorList>
    </citation>
    <scope>NUCLEOTIDE SEQUENCE [LARGE SCALE GENOMIC DNA]</scope>
    <source>
        <strain evidence="2">CICC 10650\ACCC 41061</strain>
    </source>
</reference>
<keyword evidence="2" id="KW-1185">Reference proteome</keyword>
<gene>
    <name evidence="1" type="ORF">I8U22_09225</name>
</gene>
<dbReference type="RefSeq" id="WP_062842833.1">
    <property type="nucleotide sequence ID" value="NZ_JACEIS010000007.1"/>
</dbReference>
<organism evidence="1 2">
    <name type="scientific">Thermoactinomyces vulgaris</name>
    <dbReference type="NCBI Taxonomy" id="2026"/>
    <lineage>
        <taxon>Bacteria</taxon>
        <taxon>Bacillati</taxon>
        <taxon>Bacillota</taxon>
        <taxon>Bacilli</taxon>
        <taxon>Bacillales</taxon>
        <taxon>Thermoactinomycetaceae</taxon>
        <taxon>Thermoactinomyces</taxon>
    </lineage>
</organism>